<gene>
    <name evidence="1" type="ORF">DY000_02008987</name>
</gene>
<name>A0ABQ7CED1_BRACR</name>
<protein>
    <submittedName>
        <fullName evidence="1">Uncharacterized protein</fullName>
    </submittedName>
</protein>
<dbReference type="EMBL" id="QGKV02000832">
    <property type="protein sequence ID" value="KAF3550031.1"/>
    <property type="molecule type" value="Genomic_DNA"/>
</dbReference>
<dbReference type="Proteomes" id="UP000266723">
    <property type="component" value="Unassembled WGS sequence"/>
</dbReference>
<evidence type="ECO:0000313" key="1">
    <source>
        <dbReference type="EMBL" id="KAF3550031.1"/>
    </source>
</evidence>
<keyword evidence="2" id="KW-1185">Reference proteome</keyword>
<sequence length="145" mass="16687">MVLEQVTDRDTLVLQHTPFKGFKFQHVKNVDWLITVCVLSWLRTTSKKGKTEIIQRDSMERKSEKLQRASKHRMCVPLPSGDILTPNSLQSLGVSGLGSSTGFERLHYMLERVWEPVLVPGSPTRISHFFLNVVRELLVSVYYLF</sequence>
<comment type="caution">
    <text evidence="1">The sequence shown here is derived from an EMBL/GenBank/DDBJ whole genome shotgun (WGS) entry which is preliminary data.</text>
</comment>
<proteinExistence type="predicted"/>
<organism evidence="1 2">
    <name type="scientific">Brassica cretica</name>
    <name type="common">Mustard</name>
    <dbReference type="NCBI Taxonomy" id="69181"/>
    <lineage>
        <taxon>Eukaryota</taxon>
        <taxon>Viridiplantae</taxon>
        <taxon>Streptophyta</taxon>
        <taxon>Embryophyta</taxon>
        <taxon>Tracheophyta</taxon>
        <taxon>Spermatophyta</taxon>
        <taxon>Magnoliopsida</taxon>
        <taxon>eudicotyledons</taxon>
        <taxon>Gunneridae</taxon>
        <taxon>Pentapetalae</taxon>
        <taxon>rosids</taxon>
        <taxon>malvids</taxon>
        <taxon>Brassicales</taxon>
        <taxon>Brassicaceae</taxon>
        <taxon>Brassiceae</taxon>
        <taxon>Brassica</taxon>
    </lineage>
</organism>
<evidence type="ECO:0000313" key="2">
    <source>
        <dbReference type="Proteomes" id="UP000266723"/>
    </source>
</evidence>
<accession>A0ABQ7CED1</accession>
<reference evidence="1 2" key="1">
    <citation type="journal article" date="2020" name="BMC Genomics">
        <title>Intraspecific diversification of the crop wild relative Brassica cretica Lam. using demographic model selection.</title>
        <authorList>
            <person name="Kioukis A."/>
            <person name="Michalopoulou V.A."/>
            <person name="Briers L."/>
            <person name="Pirintsos S."/>
            <person name="Studholme D.J."/>
            <person name="Pavlidis P."/>
            <person name="Sarris P.F."/>
        </authorList>
    </citation>
    <scope>NUCLEOTIDE SEQUENCE [LARGE SCALE GENOMIC DNA]</scope>
    <source>
        <strain evidence="2">cv. PFS-1207/04</strain>
    </source>
</reference>